<organism evidence="1">
    <name type="scientific">marine sediment metagenome</name>
    <dbReference type="NCBI Taxonomy" id="412755"/>
    <lineage>
        <taxon>unclassified sequences</taxon>
        <taxon>metagenomes</taxon>
        <taxon>ecological metagenomes</taxon>
    </lineage>
</organism>
<dbReference type="EMBL" id="BART01005919">
    <property type="protein sequence ID" value="GAG55181.1"/>
    <property type="molecule type" value="Genomic_DNA"/>
</dbReference>
<proteinExistence type="predicted"/>
<accession>X1A4Q1</accession>
<protein>
    <submittedName>
        <fullName evidence="1">Uncharacterized protein</fullName>
    </submittedName>
</protein>
<evidence type="ECO:0000313" key="1">
    <source>
        <dbReference type="EMBL" id="GAG55181.1"/>
    </source>
</evidence>
<feature type="non-terminal residue" evidence="1">
    <location>
        <position position="1"/>
    </location>
</feature>
<dbReference type="AlphaFoldDB" id="X1A4Q1"/>
<gene>
    <name evidence="1" type="ORF">S01H4_13434</name>
</gene>
<comment type="caution">
    <text evidence="1">The sequence shown here is derived from an EMBL/GenBank/DDBJ whole genome shotgun (WGS) entry which is preliminary data.</text>
</comment>
<reference evidence="1" key="1">
    <citation type="journal article" date="2014" name="Front. Microbiol.">
        <title>High frequency of phylogenetically diverse reductive dehalogenase-homologous genes in deep subseafloor sedimentary metagenomes.</title>
        <authorList>
            <person name="Kawai M."/>
            <person name="Futagami T."/>
            <person name="Toyoda A."/>
            <person name="Takaki Y."/>
            <person name="Nishi S."/>
            <person name="Hori S."/>
            <person name="Arai W."/>
            <person name="Tsubouchi T."/>
            <person name="Morono Y."/>
            <person name="Uchiyama I."/>
            <person name="Ito T."/>
            <person name="Fujiyama A."/>
            <person name="Inagaki F."/>
            <person name="Takami H."/>
        </authorList>
    </citation>
    <scope>NUCLEOTIDE SEQUENCE</scope>
    <source>
        <strain evidence="1">Expedition CK06-06</strain>
    </source>
</reference>
<name>X1A4Q1_9ZZZZ</name>
<sequence>VHIYKSITHLSKIMKDFEQEKLKEIETVKMICQNLKILLKENKQMNHLPNHIHQTK</sequence>